<name>A0A645ETT7_9ZZZZ</name>
<feature type="compositionally biased region" description="Basic and acidic residues" evidence="1">
    <location>
        <begin position="61"/>
        <end position="70"/>
    </location>
</feature>
<dbReference type="AlphaFoldDB" id="A0A645ETT7"/>
<reference evidence="2" key="1">
    <citation type="submission" date="2019-08" db="EMBL/GenBank/DDBJ databases">
        <authorList>
            <person name="Kucharzyk K."/>
            <person name="Murdoch R.W."/>
            <person name="Higgins S."/>
            <person name="Loffler F."/>
        </authorList>
    </citation>
    <scope>NUCLEOTIDE SEQUENCE</scope>
</reference>
<sequence>MQQGVHGHLVAIDHVEHARRQTGFQRQLRDEQGAGWIALGRLEHEGVAAGHGHGPHPQRHHGGEVERSDASGHAQRLELAPAVDAGADVAAVFALEQLRCVAGVFDIFNAALQLAVRIGQHLAVFGGDECGDLVGVFFQQHF</sequence>
<evidence type="ECO:0000313" key="2">
    <source>
        <dbReference type="EMBL" id="MPN03914.1"/>
    </source>
</evidence>
<protein>
    <submittedName>
        <fullName evidence="2">Uncharacterized protein</fullName>
    </submittedName>
</protein>
<proteinExistence type="predicted"/>
<accession>A0A645ETT7</accession>
<feature type="region of interest" description="Disordered" evidence="1">
    <location>
        <begin position="47"/>
        <end position="73"/>
    </location>
</feature>
<comment type="caution">
    <text evidence="2">The sequence shown here is derived from an EMBL/GenBank/DDBJ whole genome shotgun (WGS) entry which is preliminary data.</text>
</comment>
<organism evidence="2">
    <name type="scientific">bioreactor metagenome</name>
    <dbReference type="NCBI Taxonomy" id="1076179"/>
    <lineage>
        <taxon>unclassified sequences</taxon>
        <taxon>metagenomes</taxon>
        <taxon>ecological metagenomes</taxon>
    </lineage>
</organism>
<gene>
    <name evidence="2" type="ORF">SDC9_151149</name>
</gene>
<evidence type="ECO:0000256" key="1">
    <source>
        <dbReference type="SAM" id="MobiDB-lite"/>
    </source>
</evidence>
<dbReference type="EMBL" id="VSSQ01049831">
    <property type="protein sequence ID" value="MPN03914.1"/>
    <property type="molecule type" value="Genomic_DNA"/>
</dbReference>